<reference evidence="2" key="1">
    <citation type="journal article" date="2019" name="Int. J. Syst. Evol. Microbiol.">
        <title>The Global Catalogue of Microorganisms (GCM) 10K type strain sequencing project: providing services to taxonomists for standard genome sequencing and annotation.</title>
        <authorList>
            <consortium name="The Broad Institute Genomics Platform"/>
            <consortium name="The Broad Institute Genome Sequencing Center for Infectious Disease"/>
            <person name="Wu L."/>
            <person name="Ma J."/>
        </authorList>
    </citation>
    <scope>NUCLEOTIDE SEQUENCE [LARGE SCALE GENOMIC DNA]</scope>
    <source>
        <strain evidence="2">JCM 17630</strain>
    </source>
</reference>
<sequence>MKKMTYTFDINQLHILNTLIFDSSIEYSDLKSELKNGTVEYTIERRTFENVTREKNLLGTKTKYSGKSSILKFSGIKSISISKGNDIFKDNHFIQNIELNSEKNVVELTTTFGITVKFNVSDLFSLELIDLNDSEFGKGTSSGKHGFTKEEWNEYLKKEKYVLQQRV</sequence>
<keyword evidence="2" id="KW-1185">Reference proteome</keyword>
<evidence type="ECO:0000313" key="2">
    <source>
        <dbReference type="Proteomes" id="UP001501496"/>
    </source>
</evidence>
<protein>
    <recommendedName>
        <fullName evidence="3">CYTH domain-containing protein</fullName>
    </recommendedName>
</protein>
<proteinExistence type="predicted"/>
<dbReference type="EMBL" id="BAABCA010000007">
    <property type="protein sequence ID" value="GAA4239241.1"/>
    <property type="molecule type" value="Genomic_DNA"/>
</dbReference>
<gene>
    <name evidence="1" type="ORF">GCM10022291_32800</name>
</gene>
<comment type="caution">
    <text evidence="1">The sequence shown here is derived from an EMBL/GenBank/DDBJ whole genome shotgun (WGS) entry which is preliminary data.</text>
</comment>
<organism evidence="1 2">
    <name type="scientific">Postechiella marina</name>
    <dbReference type="NCBI Taxonomy" id="943941"/>
    <lineage>
        <taxon>Bacteria</taxon>
        <taxon>Pseudomonadati</taxon>
        <taxon>Bacteroidota</taxon>
        <taxon>Flavobacteriia</taxon>
        <taxon>Flavobacteriales</taxon>
        <taxon>Flavobacteriaceae</taxon>
        <taxon>Postechiella</taxon>
    </lineage>
</organism>
<accession>A0ABP8CH53</accession>
<evidence type="ECO:0008006" key="3">
    <source>
        <dbReference type="Google" id="ProtNLM"/>
    </source>
</evidence>
<evidence type="ECO:0000313" key="1">
    <source>
        <dbReference type="EMBL" id="GAA4239241.1"/>
    </source>
</evidence>
<name>A0ABP8CH53_9FLAO</name>
<dbReference type="Proteomes" id="UP001501496">
    <property type="component" value="Unassembled WGS sequence"/>
</dbReference>